<gene>
    <name evidence="2" type="ORF">V9T40_013867</name>
</gene>
<dbReference type="AlphaFoldDB" id="A0AAN9TDK2"/>
<evidence type="ECO:0000313" key="3">
    <source>
        <dbReference type="Proteomes" id="UP001367676"/>
    </source>
</evidence>
<organism evidence="2 3">
    <name type="scientific">Parthenolecanium corni</name>
    <dbReference type="NCBI Taxonomy" id="536013"/>
    <lineage>
        <taxon>Eukaryota</taxon>
        <taxon>Metazoa</taxon>
        <taxon>Ecdysozoa</taxon>
        <taxon>Arthropoda</taxon>
        <taxon>Hexapoda</taxon>
        <taxon>Insecta</taxon>
        <taxon>Pterygota</taxon>
        <taxon>Neoptera</taxon>
        <taxon>Paraneoptera</taxon>
        <taxon>Hemiptera</taxon>
        <taxon>Sternorrhyncha</taxon>
        <taxon>Coccoidea</taxon>
        <taxon>Coccidae</taxon>
        <taxon>Parthenolecanium</taxon>
    </lineage>
</organism>
<evidence type="ECO:0000256" key="1">
    <source>
        <dbReference type="SAM" id="MobiDB-lite"/>
    </source>
</evidence>
<protein>
    <submittedName>
        <fullName evidence="2">Uncharacterized protein</fullName>
    </submittedName>
</protein>
<feature type="compositionally biased region" description="Polar residues" evidence="1">
    <location>
        <begin position="70"/>
        <end position="79"/>
    </location>
</feature>
<keyword evidence="3" id="KW-1185">Reference proteome</keyword>
<reference evidence="2 3" key="1">
    <citation type="submission" date="2024-03" db="EMBL/GenBank/DDBJ databases">
        <title>Adaptation during the transition from Ophiocordyceps entomopathogen to insect associate is accompanied by gene loss and intensified selection.</title>
        <authorList>
            <person name="Ward C.M."/>
            <person name="Onetto C.A."/>
            <person name="Borneman A.R."/>
        </authorList>
    </citation>
    <scope>NUCLEOTIDE SEQUENCE [LARGE SCALE GENOMIC DNA]</scope>
    <source>
        <strain evidence="2">AWRI1</strain>
        <tissue evidence="2">Single Adult Female</tissue>
    </source>
</reference>
<accession>A0AAN9TDK2</accession>
<sequence length="132" mass="14813">MADGPPTCWQPPPAMVWLKRDRIILQPSMALWHLDGAIAPQHLRLSGEAALLRRTYDDDDDDENLEERPSTNAQNSRPFVPTSSSVFAAVVHFCNEKPVLLSELNLKKGEKKTLVNSVPSSSIQRCFDFDHS</sequence>
<feature type="region of interest" description="Disordered" evidence="1">
    <location>
        <begin position="55"/>
        <end position="79"/>
    </location>
</feature>
<evidence type="ECO:0000313" key="2">
    <source>
        <dbReference type="EMBL" id="KAK7582422.1"/>
    </source>
</evidence>
<name>A0AAN9TDK2_9HEMI</name>
<dbReference type="Proteomes" id="UP001367676">
    <property type="component" value="Unassembled WGS sequence"/>
</dbReference>
<proteinExistence type="predicted"/>
<comment type="caution">
    <text evidence="2">The sequence shown here is derived from an EMBL/GenBank/DDBJ whole genome shotgun (WGS) entry which is preliminary data.</text>
</comment>
<dbReference type="EMBL" id="JBBCAQ010000033">
    <property type="protein sequence ID" value="KAK7582422.1"/>
    <property type="molecule type" value="Genomic_DNA"/>
</dbReference>